<dbReference type="RefSeq" id="WP_109836750.1">
    <property type="nucleotide sequence ID" value="NZ_QGKM01000011.1"/>
</dbReference>
<evidence type="ECO:0000256" key="1">
    <source>
        <dbReference type="ARBA" id="ARBA00004429"/>
    </source>
</evidence>
<evidence type="ECO:0000256" key="6">
    <source>
        <dbReference type="ARBA" id="ARBA00022519"/>
    </source>
</evidence>
<evidence type="ECO:0000256" key="5">
    <source>
        <dbReference type="ARBA" id="ARBA00022475"/>
    </source>
</evidence>
<dbReference type="Proteomes" id="UP000245539">
    <property type="component" value="Unassembled WGS sequence"/>
</dbReference>
<keyword evidence="7" id="KW-0633">Potassium transport</keyword>
<feature type="transmembrane region" description="Helical" evidence="13">
    <location>
        <begin position="84"/>
        <end position="106"/>
    </location>
</feature>
<keyword evidence="9" id="KW-0630">Potassium</keyword>
<dbReference type="Gene3D" id="3.40.50.720">
    <property type="entry name" value="NAD(P)-binding Rossmann-like Domain"/>
    <property type="match status" value="1"/>
</dbReference>
<feature type="domain" description="RCK N-terminal" evidence="14">
    <location>
        <begin position="426"/>
        <end position="542"/>
    </location>
</feature>
<reference evidence="15 16" key="1">
    <citation type="submission" date="2018-05" db="EMBL/GenBank/DDBJ databases">
        <title>Leucothrix arctica sp. nov., isolated from Arctic seawater.</title>
        <authorList>
            <person name="Choi A."/>
            <person name="Baek K."/>
        </authorList>
    </citation>
    <scope>NUCLEOTIDE SEQUENCE [LARGE SCALE GENOMIC DNA]</scope>
    <source>
        <strain evidence="15 16">JCM 18388</strain>
    </source>
</reference>
<organism evidence="15 16">
    <name type="scientific">Leucothrix pacifica</name>
    <dbReference type="NCBI Taxonomy" id="1247513"/>
    <lineage>
        <taxon>Bacteria</taxon>
        <taxon>Pseudomonadati</taxon>
        <taxon>Pseudomonadota</taxon>
        <taxon>Gammaproteobacteria</taxon>
        <taxon>Thiotrichales</taxon>
        <taxon>Thiotrichaceae</taxon>
        <taxon>Leucothrix</taxon>
    </lineage>
</organism>
<dbReference type="Pfam" id="PF00999">
    <property type="entry name" value="Na_H_Exchanger"/>
    <property type="match status" value="1"/>
</dbReference>
<dbReference type="InterPro" id="IPR038770">
    <property type="entry name" value="Na+/solute_symporter_sf"/>
</dbReference>
<comment type="similarity">
    <text evidence="2">Belongs to the monovalent cation:proton antiporter 2 (CPA2) transporter (TC 2.A.37) family.</text>
</comment>
<dbReference type="PROSITE" id="PS51201">
    <property type="entry name" value="RCK_N"/>
    <property type="match status" value="1"/>
</dbReference>
<keyword evidence="16" id="KW-1185">Reference proteome</keyword>
<feature type="transmembrane region" description="Helical" evidence="13">
    <location>
        <begin position="245"/>
        <end position="270"/>
    </location>
</feature>
<dbReference type="InterPro" id="IPR004771">
    <property type="entry name" value="K/H_exchanger"/>
</dbReference>
<dbReference type="Gene3D" id="1.20.1530.20">
    <property type="match status" value="1"/>
</dbReference>
<feature type="transmembrane region" description="Helical" evidence="13">
    <location>
        <begin position="204"/>
        <end position="224"/>
    </location>
</feature>
<evidence type="ECO:0000259" key="14">
    <source>
        <dbReference type="PROSITE" id="PS51201"/>
    </source>
</evidence>
<dbReference type="GO" id="GO:0015297">
    <property type="term" value="F:antiporter activity"/>
    <property type="evidence" value="ECO:0007669"/>
    <property type="project" value="UniProtKB-KW"/>
</dbReference>
<keyword evidence="6" id="KW-0997">Cell inner membrane</keyword>
<dbReference type="GO" id="GO:1902600">
    <property type="term" value="P:proton transmembrane transport"/>
    <property type="evidence" value="ECO:0007669"/>
    <property type="project" value="InterPro"/>
</dbReference>
<evidence type="ECO:0000256" key="12">
    <source>
        <dbReference type="ARBA" id="ARBA00023136"/>
    </source>
</evidence>
<name>A0A317CLL5_9GAMM</name>
<feature type="transmembrane region" description="Helical" evidence="13">
    <location>
        <begin position="317"/>
        <end position="336"/>
    </location>
</feature>
<dbReference type="InterPro" id="IPR036291">
    <property type="entry name" value="NAD(P)-bd_dom_sf"/>
</dbReference>
<dbReference type="NCBIfam" id="TIGR00932">
    <property type="entry name" value="2a37"/>
    <property type="match status" value="1"/>
</dbReference>
<keyword evidence="12 13" id="KW-0472">Membrane</keyword>
<evidence type="ECO:0000256" key="4">
    <source>
        <dbReference type="ARBA" id="ARBA00022449"/>
    </source>
</evidence>
<dbReference type="FunFam" id="3.40.50.720:FF:000036">
    <property type="entry name" value="Glutathione-regulated potassium-efflux system protein KefB"/>
    <property type="match status" value="1"/>
</dbReference>
<feature type="transmembrane region" description="Helical" evidence="13">
    <location>
        <begin position="381"/>
        <end position="399"/>
    </location>
</feature>
<sequence>MDSLLQAFIFLSAGVVAVPIASRLGLGSVLGYLIAGVLIGPFALNLLHDATQLMHFAEFGVVMMLFLIGLELQPSLLWRMRFPILGMGGLQMALTTAAITGIAMYFNQPWQTALAIGLILSLSSTALALQILAEKKLMNASSGKSSFAVLLFQDIAVIPIIAILPLLAITAPLTNVDTANIAAVVTADAHSSGGGNLIAHLPGWQQTIIVVMAVVSIILAGRFLTRPLFRFIADSKLRELFTATALMLVIGIALLMTTVGLSPALGAFTAGVVMADSEYRHELEANIDPFKALLLGLFFISVGASIDFALLGSKPIVIMEIVLGLVALKFIILLFLAKLFKIPGGGSYWFSFSLAQGGEFGFVLLASTLENRILHKETIDILTAAIALSMVLTPLLILFNEKFVIPRFKEDKSTTTADEEPMEEQDNPVIIAGFGRYGQIVGRLLIGNDIPVTVLDHSATHIERVRRFGFKVYYGDAGREDLLHTAGADKAKVLVIAVDDREKAKSILKMAKHSYPHLLVHIRAYDAMHYHELKSEGADFISRELFLSSLSMGEKTLQALGMRAYKAKRQARQFAVHDQKTTDRLGEHISDNKRYISESRHAQEEVLNILRGDRMSYRTSEDHSWDATGHE</sequence>
<evidence type="ECO:0000256" key="11">
    <source>
        <dbReference type="ARBA" id="ARBA00023065"/>
    </source>
</evidence>
<evidence type="ECO:0000256" key="3">
    <source>
        <dbReference type="ARBA" id="ARBA00022448"/>
    </source>
</evidence>
<feature type="transmembrane region" description="Helical" evidence="13">
    <location>
        <begin position="290"/>
        <end position="310"/>
    </location>
</feature>
<feature type="transmembrane region" description="Helical" evidence="13">
    <location>
        <begin position="145"/>
        <end position="169"/>
    </location>
</feature>
<gene>
    <name evidence="15" type="ORF">DKW60_05900</name>
</gene>
<dbReference type="Pfam" id="PF02254">
    <property type="entry name" value="TrkA_N"/>
    <property type="match status" value="1"/>
</dbReference>
<evidence type="ECO:0000256" key="13">
    <source>
        <dbReference type="SAM" id="Phobius"/>
    </source>
</evidence>
<feature type="transmembrane region" description="Helical" evidence="13">
    <location>
        <begin position="348"/>
        <end position="369"/>
    </location>
</feature>
<dbReference type="SUPFAM" id="SSF51735">
    <property type="entry name" value="NAD(P)-binding Rossmann-fold domains"/>
    <property type="match status" value="1"/>
</dbReference>
<dbReference type="FunFam" id="1.20.1530.20:FF:000001">
    <property type="entry name" value="Glutathione-regulated potassium-efflux system protein KefB"/>
    <property type="match status" value="1"/>
</dbReference>
<evidence type="ECO:0000256" key="9">
    <source>
        <dbReference type="ARBA" id="ARBA00022958"/>
    </source>
</evidence>
<evidence type="ECO:0000256" key="2">
    <source>
        <dbReference type="ARBA" id="ARBA00005551"/>
    </source>
</evidence>
<evidence type="ECO:0000313" key="15">
    <source>
        <dbReference type="EMBL" id="PWQ99418.1"/>
    </source>
</evidence>
<dbReference type="PRINTS" id="PR00335">
    <property type="entry name" value="KUPTAKETRKA"/>
</dbReference>
<dbReference type="AlphaFoldDB" id="A0A317CLL5"/>
<accession>A0A317CLL5</accession>
<comment type="caution">
    <text evidence="15">The sequence shown here is derived from an EMBL/GenBank/DDBJ whole genome shotgun (WGS) entry which is preliminary data.</text>
</comment>
<comment type="subcellular location">
    <subcellularLocation>
        <location evidence="1">Cell inner membrane</location>
        <topology evidence="1">Multi-pass membrane protein</topology>
    </subcellularLocation>
</comment>
<dbReference type="GO" id="GO:0015079">
    <property type="term" value="F:potassium ion transmembrane transporter activity"/>
    <property type="evidence" value="ECO:0007669"/>
    <property type="project" value="InterPro"/>
</dbReference>
<feature type="transmembrane region" description="Helical" evidence="13">
    <location>
        <begin position="53"/>
        <end position="72"/>
    </location>
</feature>
<protein>
    <submittedName>
        <fullName evidence="15">Potassium transporter</fullName>
    </submittedName>
</protein>
<dbReference type="InterPro" id="IPR003148">
    <property type="entry name" value="RCK_N"/>
</dbReference>
<dbReference type="EMBL" id="QGKM01000011">
    <property type="protein sequence ID" value="PWQ99418.1"/>
    <property type="molecule type" value="Genomic_DNA"/>
</dbReference>
<keyword evidence="8 13" id="KW-0812">Transmembrane</keyword>
<keyword evidence="4" id="KW-0050">Antiport</keyword>
<keyword evidence="3" id="KW-0813">Transport</keyword>
<evidence type="ECO:0000313" key="16">
    <source>
        <dbReference type="Proteomes" id="UP000245539"/>
    </source>
</evidence>
<dbReference type="PANTHER" id="PTHR46157:SF4">
    <property type="entry name" value="K(+) EFFLUX ANTIPORTER 3, CHLOROPLASTIC"/>
    <property type="match status" value="1"/>
</dbReference>
<feature type="transmembrane region" description="Helical" evidence="13">
    <location>
        <begin position="112"/>
        <end position="133"/>
    </location>
</feature>
<keyword evidence="5" id="KW-1003">Cell membrane</keyword>
<keyword evidence="11" id="KW-0406">Ion transport</keyword>
<evidence type="ECO:0000256" key="10">
    <source>
        <dbReference type="ARBA" id="ARBA00022989"/>
    </source>
</evidence>
<evidence type="ECO:0000256" key="7">
    <source>
        <dbReference type="ARBA" id="ARBA00022538"/>
    </source>
</evidence>
<feature type="transmembrane region" description="Helical" evidence="13">
    <location>
        <begin position="29"/>
        <end position="47"/>
    </location>
</feature>
<keyword evidence="10 13" id="KW-1133">Transmembrane helix</keyword>
<evidence type="ECO:0000256" key="8">
    <source>
        <dbReference type="ARBA" id="ARBA00022692"/>
    </source>
</evidence>
<proteinExistence type="inferred from homology"/>
<dbReference type="OrthoDB" id="9781411at2"/>
<feature type="transmembrane region" description="Helical" evidence="13">
    <location>
        <begin position="6"/>
        <end position="22"/>
    </location>
</feature>
<dbReference type="InterPro" id="IPR006036">
    <property type="entry name" value="K_uptake_TrkA"/>
</dbReference>
<dbReference type="PANTHER" id="PTHR46157">
    <property type="entry name" value="K(+) EFFLUX ANTIPORTER 3, CHLOROPLASTIC"/>
    <property type="match status" value="1"/>
</dbReference>
<dbReference type="InterPro" id="IPR006153">
    <property type="entry name" value="Cation/H_exchanger_TM"/>
</dbReference>
<dbReference type="GO" id="GO:0005886">
    <property type="term" value="C:plasma membrane"/>
    <property type="evidence" value="ECO:0007669"/>
    <property type="project" value="UniProtKB-SubCell"/>
</dbReference>